<dbReference type="PANTHER" id="PTHR46321">
    <property type="entry name" value="KIF1-BINDING PROTEIN"/>
    <property type="match status" value="1"/>
</dbReference>
<dbReference type="PANTHER" id="PTHR46321:SF1">
    <property type="entry name" value="KIF-BINDING PROTEIN"/>
    <property type="match status" value="1"/>
</dbReference>
<dbReference type="GO" id="GO:0000226">
    <property type="term" value="P:microtubule cytoskeleton organization"/>
    <property type="evidence" value="ECO:0007669"/>
    <property type="project" value="TreeGrafter"/>
</dbReference>
<feature type="non-terminal residue" evidence="6">
    <location>
        <position position="1"/>
    </location>
</feature>
<dbReference type="Pfam" id="PF12309">
    <property type="entry name" value="KBP_C"/>
    <property type="match status" value="1"/>
</dbReference>
<comment type="similarity">
    <text evidence="2">Belongs to the KIF-binding protein family.</text>
</comment>
<reference evidence="6" key="1">
    <citation type="journal article" date="2021" name="Evol. Appl.">
        <title>The genome of the Pyrenean desman and the effects of bottlenecks and inbreeding on the genomic landscape of an endangered species.</title>
        <authorList>
            <person name="Escoda L."/>
            <person name="Castresana J."/>
        </authorList>
    </citation>
    <scope>NUCLEOTIDE SEQUENCE</scope>
    <source>
        <strain evidence="6">IBE-C5619</strain>
    </source>
</reference>
<gene>
    <name evidence="6" type="ORF">J0S82_015499</name>
</gene>
<dbReference type="AlphaFoldDB" id="A0A8J6DNI0"/>
<dbReference type="InterPro" id="IPR022083">
    <property type="entry name" value="KBP"/>
</dbReference>
<protein>
    <recommendedName>
        <fullName evidence="3">KIF-binding protein</fullName>
    </recommendedName>
</protein>
<comment type="caution">
    <text evidence="6">The sequence shown here is derived from an EMBL/GenBank/DDBJ whole genome shotgun (WGS) entry which is preliminary data.</text>
</comment>
<evidence type="ECO:0000256" key="5">
    <source>
        <dbReference type="ARBA" id="ARBA00023212"/>
    </source>
</evidence>
<evidence type="ECO:0000256" key="1">
    <source>
        <dbReference type="ARBA" id="ARBA00004245"/>
    </source>
</evidence>
<evidence type="ECO:0000256" key="2">
    <source>
        <dbReference type="ARBA" id="ARBA00010305"/>
    </source>
</evidence>
<dbReference type="GO" id="GO:0021952">
    <property type="term" value="P:central nervous system projection neuron axonogenesis"/>
    <property type="evidence" value="ECO:0007669"/>
    <property type="project" value="TreeGrafter"/>
</dbReference>
<proteinExistence type="inferred from homology"/>
<dbReference type="Proteomes" id="UP000700334">
    <property type="component" value="Unassembled WGS sequence"/>
</dbReference>
<keyword evidence="4" id="KW-0963">Cytoplasm</keyword>
<keyword evidence="5" id="KW-0206">Cytoskeleton</keyword>
<sequence length="320" mass="37383">EPFWPMIRAWPEIHEKFQAALALSRLNWHKNPKKEPYQSKHSARAPLKEMQALKSSAPEEEERLQYQPHLGLWPKWWKPRGIFAQEAVRMEVIQFYLGASHIDTKEFSALEELLHTIASLHPDKSKLHKLTKKHQYPYVKDIEDPPLDSTEHFFLKKKNLLNKRDQRDLGRFILIHILPGSILPAMEMFEKATHKSSCRLMVIALTVLKLSKTIELCIRYLLSLKLTWKFWAKCIKSGTAMLEPLIVDPNPQCYLLVNRQIQFEIAHMYYDMMNLKFAVADKLRDSDSHILKIIILITKMQVAISGKIITADAKKELENL</sequence>
<organism evidence="6 7">
    <name type="scientific">Galemys pyrenaicus</name>
    <name type="common">Iberian desman</name>
    <name type="synonym">Pyrenean desman</name>
    <dbReference type="NCBI Taxonomy" id="202257"/>
    <lineage>
        <taxon>Eukaryota</taxon>
        <taxon>Metazoa</taxon>
        <taxon>Chordata</taxon>
        <taxon>Craniata</taxon>
        <taxon>Vertebrata</taxon>
        <taxon>Euteleostomi</taxon>
        <taxon>Mammalia</taxon>
        <taxon>Eutheria</taxon>
        <taxon>Laurasiatheria</taxon>
        <taxon>Eulipotyphla</taxon>
        <taxon>Talpidae</taxon>
        <taxon>Galemys</taxon>
    </lineage>
</organism>
<keyword evidence="7" id="KW-1185">Reference proteome</keyword>
<dbReference type="OrthoDB" id="409897at2759"/>
<evidence type="ECO:0000313" key="7">
    <source>
        <dbReference type="Proteomes" id="UP000700334"/>
    </source>
</evidence>
<accession>A0A8J6DNI0</accession>
<evidence type="ECO:0000313" key="6">
    <source>
        <dbReference type="EMBL" id="KAG8514809.1"/>
    </source>
</evidence>
<dbReference type="GO" id="GO:1990535">
    <property type="term" value="P:neuron projection maintenance"/>
    <property type="evidence" value="ECO:0007669"/>
    <property type="project" value="TreeGrafter"/>
</dbReference>
<evidence type="ECO:0000256" key="4">
    <source>
        <dbReference type="ARBA" id="ARBA00022490"/>
    </source>
</evidence>
<comment type="subcellular location">
    <subcellularLocation>
        <location evidence="1">Cytoplasm</location>
        <location evidence="1">Cytoskeleton</location>
    </subcellularLocation>
</comment>
<dbReference type="EMBL" id="JAGFMF010011725">
    <property type="protein sequence ID" value="KAG8514809.1"/>
    <property type="molecule type" value="Genomic_DNA"/>
</dbReference>
<name>A0A8J6DNI0_GALPY</name>
<evidence type="ECO:0000256" key="3">
    <source>
        <dbReference type="ARBA" id="ARBA00016840"/>
    </source>
</evidence>
<feature type="non-terminal residue" evidence="6">
    <location>
        <position position="320"/>
    </location>
</feature>
<dbReference type="GO" id="GO:0005856">
    <property type="term" value="C:cytoskeleton"/>
    <property type="evidence" value="ECO:0007669"/>
    <property type="project" value="UniProtKB-SubCell"/>
</dbReference>